<gene>
    <name evidence="1" type="ORF">GCM10009066_19580</name>
</gene>
<dbReference type="RefSeq" id="WP_211312217.1">
    <property type="nucleotide sequence ID" value="NZ_BAAABL010000059.1"/>
</dbReference>
<evidence type="ECO:0000313" key="1">
    <source>
        <dbReference type="EMBL" id="GAA0305821.1"/>
    </source>
</evidence>
<dbReference type="EMBL" id="BAAABL010000059">
    <property type="protein sequence ID" value="GAA0305821.1"/>
    <property type="molecule type" value="Genomic_DNA"/>
</dbReference>
<accession>A0AAV3S7S7</accession>
<keyword evidence="2" id="KW-1185">Reference proteome</keyword>
<protein>
    <submittedName>
        <fullName evidence="1">Uncharacterized protein</fullName>
    </submittedName>
</protein>
<dbReference type="AlphaFoldDB" id="A0AAV3S7S7"/>
<proteinExistence type="predicted"/>
<reference evidence="1 2" key="1">
    <citation type="journal article" date="2019" name="Int. J. Syst. Evol. Microbiol.">
        <title>The Global Catalogue of Microorganisms (GCM) 10K type strain sequencing project: providing services to taxonomists for standard genome sequencing and annotation.</title>
        <authorList>
            <consortium name="The Broad Institute Genomics Platform"/>
            <consortium name="The Broad Institute Genome Sequencing Center for Infectious Disease"/>
            <person name="Wu L."/>
            <person name="Ma J."/>
        </authorList>
    </citation>
    <scope>NUCLEOTIDE SEQUENCE [LARGE SCALE GENOMIC DNA]</scope>
    <source>
        <strain evidence="1 2">JCM 16330</strain>
    </source>
</reference>
<sequence>MSHSPEDVARYVCNDCQLIHAGTPRRTATGKRSFDPPEDCGGCGSDDLIAIQNWVHHQSGD</sequence>
<comment type="caution">
    <text evidence="1">The sequence shown here is derived from an EMBL/GenBank/DDBJ whole genome shotgun (WGS) entry which is preliminary data.</text>
</comment>
<organism evidence="1 2">
    <name type="scientific">Halarchaeum salinum</name>
    <dbReference type="NCBI Taxonomy" id="489912"/>
    <lineage>
        <taxon>Archaea</taxon>
        <taxon>Methanobacteriati</taxon>
        <taxon>Methanobacteriota</taxon>
        <taxon>Stenosarchaea group</taxon>
        <taxon>Halobacteria</taxon>
        <taxon>Halobacteriales</taxon>
        <taxon>Halobacteriaceae</taxon>
    </lineage>
</organism>
<dbReference type="Proteomes" id="UP001500837">
    <property type="component" value="Unassembled WGS sequence"/>
</dbReference>
<name>A0AAV3S7S7_9EURY</name>
<evidence type="ECO:0000313" key="2">
    <source>
        <dbReference type="Proteomes" id="UP001500837"/>
    </source>
</evidence>